<dbReference type="EMBL" id="CP000472">
    <property type="protein sequence ID" value="ACJ31239.1"/>
    <property type="molecule type" value="Genomic_DNA"/>
</dbReference>
<evidence type="ECO:0000313" key="3">
    <source>
        <dbReference type="Proteomes" id="UP000000753"/>
    </source>
</evidence>
<reference evidence="2 3" key="1">
    <citation type="journal article" date="2008" name="PLoS ONE">
        <title>Environmental adaptation: genomic analysis of the piezotolerant and psychrotolerant deep-sea iron reducing bacterium Shewanella piezotolerans WP3.</title>
        <authorList>
            <person name="Wang F."/>
            <person name="Wang J."/>
            <person name="Jian H."/>
            <person name="Zhang B."/>
            <person name="Li S."/>
            <person name="Wang F."/>
            <person name="Zeng X."/>
            <person name="Gao L."/>
            <person name="Bartlett D.H."/>
            <person name="Yu J."/>
            <person name="Hu S."/>
            <person name="Xiao X."/>
        </authorList>
    </citation>
    <scope>NUCLEOTIDE SEQUENCE [LARGE SCALE GENOMIC DNA]</scope>
    <source>
        <strain evidence="3">WP3 / JCM 13877</strain>
    </source>
</reference>
<dbReference type="GO" id="GO:0008233">
    <property type="term" value="F:peptidase activity"/>
    <property type="evidence" value="ECO:0007669"/>
    <property type="project" value="UniProtKB-KW"/>
</dbReference>
<dbReference type="Gene3D" id="2.30.130.40">
    <property type="entry name" value="LON domain-like"/>
    <property type="match status" value="1"/>
</dbReference>
<sequence length="195" mass="22401">MRTEEMALLTHDTLLLPEGRLEIRVVDPAYLSIIAEVLKQHYPLVFGVSKANSQPPCYEMATQCEIIDFNQLDDDSLGIVLEGKQRVKILSAAQRRDGVWISRTLACNNWQQEPIIGEFELISAALEQFYEVNPDLFGLYENDIHLEDATWVSQRWLEVLPLYNKDKLRLMNQPNCHKTMNFVLELIKSHASAIS</sequence>
<dbReference type="Gene3D" id="1.10.4060.10">
    <property type="entry name" value="BPP1347 like domain"/>
    <property type="match status" value="1"/>
</dbReference>
<keyword evidence="2" id="KW-0645">Protease</keyword>
<organism evidence="2 3">
    <name type="scientific">Shewanella piezotolerans (strain WP3 / JCM 13877)</name>
    <dbReference type="NCBI Taxonomy" id="225849"/>
    <lineage>
        <taxon>Bacteria</taxon>
        <taxon>Pseudomonadati</taxon>
        <taxon>Pseudomonadota</taxon>
        <taxon>Gammaproteobacteria</taxon>
        <taxon>Alteromonadales</taxon>
        <taxon>Shewanellaceae</taxon>
        <taxon>Shewanella</taxon>
    </lineage>
</organism>
<dbReference type="STRING" id="225849.swp_4599"/>
<dbReference type="RefSeq" id="WP_020914569.1">
    <property type="nucleotide sequence ID" value="NC_011566.1"/>
</dbReference>
<proteinExistence type="predicted"/>
<dbReference type="Proteomes" id="UP000000753">
    <property type="component" value="Chromosome"/>
</dbReference>
<accession>B8CUP7</accession>
<dbReference type="InterPro" id="IPR046336">
    <property type="entry name" value="Lon_prtase_N_sf"/>
</dbReference>
<dbReference type="HOGENOM" id="CLU_048359_3_1_6"/>
<dbReference type="eggNOG" id="COG2802">
    <property type="taxonomic scope" value="Bacteria"/>
</dbReference>
<dbReference type="GO" id="GO:0006508">
    <property type="term" value="P:proteolysis"/>
    <property type="evidence" value="ECO:0007669"/>
    <property type="project" value="UniProtKB-KW"/>
</dbReference>
<dbReference type="KEGG" id="swp:swp_4599"/>
<keyword evidence="3" id="KW-1185">Reference proteome</keyword>
<dbReference type="InterPro" id="IPR003111">
    <property type="entry name" value="Lon_prtase_N"/>
</dbReference>
<evidence type="ECO:0000259" key="1">
    <source>
        <dbReference type="Pfam" id="PF02190"/>
    </source>
</evidence>
<dbReference type="SUPFAM" id="SSF88697">
    <property type="entry name" value="PUA domain-like"/>
    <property type="match status" value="1"/>
</dbReference>
<evidence type="ECO:0000313" key="2">
    <source>
        <dbReference type="EMBL" id="ACJ31239.1"/>
    </source>
</evidence>
<dbReference type="OrthoDB" id="8558970at2"/>
<keyword evidence="2" id="KW-0378">Hydrolase</keyword>
<gene>
    <name evidence="2" type="ordered locus">swp_4599</name>
</gene>
<dbReference type="Pfam" id="PF02190">
    <property type="entry name" value="LON_substr_bdg"/>
    <property type="match status" value="1"/>
</dbReference>
<name>B8CUP7_SHEPW</name>
<dbReference type="InterPro" id="IPR015947">
    <property type="entry name" value="PUA-like_sf"/>
</dbReference>
<protein>
    <submittedName>
        <fullName evidence="2">ATP-dependent protease La (LON) domain protein, putative</fullName>
    </submittedName>
</protein>
<dbReference type="AlphaFoldDB" id="B8CUP7"/>
<feature type="domain" description="Lon N-terminal" evidence="1">
    <location>
        <begin position="8"/>
        <end position="188"/>
    </location>
</feature>